<evidence type="ECO:0000256" key="2">
    <source>
        <dbReference type="ARBA" id="ARBA00009677"/>
    </source>
</evidence>
<dbReference type="PROSITE" id="PS00588">
    <property type="entry name" value="FLAGELLA_BB_ROD"/>
    <property type="match status" value="1"/>
</dbReference>
<dbReference type="OrthoDB" id="9813951at2"/>
<comment type="similarity">
    <text evidence="2">Belongs to the flagella basal body rod proteins family.</text>
</comment>
<accession>A0A0C2YH91</accession>
<dbReference type="GO" id="GO:0030694">
    <property type="term" value="C:bacterial-type flagellum basal body, rod"/>
    <property type="evidence" value="ECO:0007669"/>
    <property type="project" value="UniProtKB-UniRule"/>
</dbReference>
<dbReference type="EMBL" id="JXSL01000026">
    <property type="protein sequence ID" value="KIL99084.1"/>
    <property type="molecule type" value="Genomic_DNA"/>
</dbReference>
<dbReference type="InterPro" id="IPR001444">
    <property type="entry name" value="Flag_bb_rod_N"/>
</dbReference>
<dbReference type="GO" id="GO:0071978">
    <property type="term" value="P:bacterial-type flagellum-dependent swarming motility"/>
    <property type="evidence" value="ECO:0007669"/>
    <property type="project" value="TreeGrafter"/>
</dbReference>
<dbReference type="Proteomes" id="UP000031971">
    <property type="component" value="Unassembled WGS sequence"/>
</dbReference>
<dbReference type="InterPro" id="IPR006299">
    <property type="entry name" value="FlgC"/>
</dbReference>
<keyword evidence="9" id="KW-0282">Flagellum</keyword>
<evidence type="ECO:0000313" key="9">
    <source>
        <dbReference type="EMBL" id="KIL99084.1"/>
    </source>
</evidence>
<evidence type="ECO:0000259" key="7">
    <source>
        <dbReference type="Pfam" id="PF00460"/>
    </source>
</evidence>
<dbReference type="Pfam" id="PF00460">
    <property type="entry name" value="Flg_bb_rod"/>
    <property type="match status" value="1"/>
</dbReference>
<dbReference type="AlphaFoldDB" id="A0A0C2YH91"/>
<keyword evidence="9" id="KW-0966">Cell projection</keyword>
<feature type="domain" description="Flagellar basal body rod protein N-terminal" evidence="7">
    <location>
        <begin position="10"/>
        <end position="33"/>
    </location>
</feature>
<dbReference type="NCBIfam" id="TIGR01395">
    <property type="entry name" value="FlgC"/>
    <property type="match status" value="1"/>
</dbReference>
<dbReference type="PANTHER" id="PTHR30435:SF2">
    <property type="entry name" value="FLAGELLAR BASAL-BODY ROD PROTEIN FLGC"/>
    <property type="match status" value="1"/>
</dbReference>
<dbReference type="InterPro" id="IPR010930">
    <property type="entry name" value="Flg_bb/hook_C_dom"/>
</dbReference>
<dbReference type="STRING" id="272627.CCC_01877"/>
<evidence type="ECO:0000259" key="8">
    <source>
        <dbReference type="Pfam" id="PF06429"/>
    </source>
</evidence>
<gene>
    <name evidence="9" type="ORF">CCC_01877</name>
</gene>
<dbReference type="PANTHER" id="PTHR30435">
    <property type="entry name" value="FLAGELLAR PROTEIN"/>
    <property type="match status" value="1"/>
</dbReference>
<sequence length="136" mass="15612">MDPLMNSSKIAKSGLKVQSQRLRVISENLANADSLAQTPEGLPYQRKTVTFKNELDREMGTKLVKVDKVRPDNAEFQRRYDPKHPAADRDGYVLAPNVNPLIEMMDMREAQRSYEANLQVIQTSRTMMDRTMDLLK</sequence>
<comment type="subunit">
    <text evidence="5 6">The basal body constitutes a major portion of the flagellar organelle and consists of four rings (L,P,S, and M) mounted on a central rod. The rod consists of about 26 subunits of FlgG in the distal portion, and FlgB, FlgC and FlgF are thought to build up the proximal portion of the rod with about 6 subunits each.</text>
</comment>
<feature type="domain" description="Flagellar basal-body/hook protein C-terminal" evidence="8">
    <location>
        <begin position="90"/>
        <end position="134"/>
    </location>
</feature>
<reference evidence="9 10" key="1">
    <citation type="submission" date="2015-01" db="EMBL/GenBank/DDBJ databases">
        <title>Genome Sequence of Magnetospirillum magnetotacticum Strain MS-1.</title>
        <authorList>
            <person name="Marinov G.K."/>
            <person name="Smalley M.D."/>
            <person name="DeSalvo G."/>
        </authorList>
    </citation>
    <scope>NUCLEOTIDE SEQUENCE [LARGE SCALE GENOMIC DNA]</scope>
    <source>
        <strain evidence="9 10">MS-1</strain>
    </source>
</reference>
<evidence type="ECO:0000256" key="4">
    <source>
        <dbReference type="ARBA" id="ARBA00023143"/>
    </source>
</evidence>
<evidence type="ECO:0000256" key="3">
    <source>
        <dbReference type="ARBA" id="ARBA00017941"/>
    </source>
</evidence>
<keyword evidence="9" id="KW-0969">Cilium</keyword>
<evidence type="ECO:0000313" key="10">
    <source>
        <dbReference type="Proteomes" id="UP000031971"/>
    </source>
</evidence>
<keyword evidence="4 6" id="KW-0975">Bacterial flagellum</keyword>
<protein>
    <recommendedName>
        <fullName evidence="3 6">Flagellar basal-body rod protein FlgC</fullName>
    </recommendedName>
</protein>
<proteinExistence type="inferred from homology"/>
<comment type="caution">
    <text evidence="9">The sequence shown here is derived from an EMBL/GenBank/DDBJ whole genome shotgun (WGS) entry which is preliminary data.</text>
</comment>
<keyword evidence="10" id="KW-1185">Reference proteome</keyword>
<comment type="subcellular location">
    <subcellularLocation>
        <location evidence="1 6">Bacterial flagellum basal body</location>
    </subcellularLocation>
</comment>
<organism evidence="9 10">
    <name type="scientific">Paramagnetospirillum magnetotacticum MS-1</name>
    <dbReference type="NCBI Taxonomy" id="272627"/>
    <lineage>
        <taxon>Bacteria</taxon>
        <taxon>Pseudomonadati</taxon>
        <taxon>Pseudomonadota</taxon>
        <taxon>Alphaproteobacteria</taxon>
        <taxon>Rhodospirillales</taxon>
        <taxon>Magnetospirillaceae</taxon>
        <taxon>Paramagnetospirillum</taxon>
    </lineage>
</organism>
<dbReference type="Pfam" id="PF06429">
    <property type="entry name" value="Flg_bbr_C"/>
    <property type="match status" value="1"/>
</dbReference>
<evidence type="ECO:0000256" key="1">
    <source>
        <dbReference type="ARBA" id="ARBA00004117"/>
    </source>
</evidence>
<evidence type="ECO:0000256" key="5">
    <source>
        <dbReference type="ARBA" id="ARBA00025933"/>
    </source>
</evidence>
<dbReference type="InterPro" id="IPR019776">
    <property type="entry name" value="Flagellar_basal_body_rod_CS"/>
</dbReference>
<evidence type="ECO:0000256" key="6">
    <source>
        <dbReference type="RuleBase" id="RU362062"/>
    </source>
</evidence>
<dbReference type="RefSeq" id="WP_041040847.1">
    <property type="nucleotide sequence ID" value="NZ_JXSL01000026.1"/>
</dbReference>
<name>A0A0C2YH91_PARME</name>